<keyword evidence="2" id="KW-0489">Methyltransferase</keyword>
<dbReference type="GO" id="GO:0032259">
    <property type="term" value="P:methylation"/>
    <property type="evidence" value="ECO:0007669"/>
    <property type="project" value="UniProtKB-KW"/>
</dbReference>
<dbReference type="PANTHER" id="PTHR47618:SF1">
    <property type="entry name" value="BIFUNCTIONAL OLIGORIBONUCLEASE AND PAP PHOSPHATASE NRNA"/>
    <property type="match status" value="1"/>
</dbReference>
<dbReference type="AlphaFoldDB" id="A0A0D2J692"/>
<dbReference type="InterPro" id="IPR001667">
    <property type="entry name" value="DDH_dom"/>
</dbReference>
<proteinExistence type="predicted"/>
<protein>
    <submittedName>
        <fullName evidence="2">Phosphoethanolamine N-methyltransferase</fullName>
    </submittedName>
</protein>
<dbReference type="Proteomes" id="UP000032233">
    <property type="component" value="Unassembled WGS sequence"/>
</dbReference>
<dbReference type="PANTHER" id="PTHR47618">
    <property type="entry name" value="BIFUNCTIONAL OLIGORIBONUCLEASE AND PAP PHOSPHATASE NRNA"/>
    <property type="match status" value="1"/>
</dbReference>
<organism evidence="2 3">
    <name type="scientific">Dethiosulfatarculus sandiegensis</name>
    <dbReference type="NCBI Taxonomy" id="1429043"/>
    <lineage>
        <taxon>Bacteria</taxon>
        <taxon>Pseudomonadati</taxon>
        <taxon>Thermodesulfobacteriota</taxon>
        <taxon>Desulfarculia</taxon>
        <taxon>Desulfarculales</taxon>
        <taxon>Desulfarculaceae</taxon>
        <taxon>Dethiosulfatarculus</taxon>
    </lineage>
</organism>
<keyword evidence="2" id="KW-0808">Transferase</keyword>
<keyword evidence="3" id="KW-1185">Reference proteome</keyword>
<dbReference type="InParanoid" id="A0A0D2J692"/>
<evidence type="ECO:0000313" key="2">
    <source>
        <dbReference type="EMBL" id="KIX13659.1"/>
    </source>
</evidence>
<dbReference type="InterPro" id="IPR038763">
    <property type="entry name" value="DHH_sf"/>
</dbReference>
<reference evidence="2 3" key="1">
    <citation type="submission" date="2013-11" db="EMBL/GenBank/DDBJ databases">
        <title>Metagenomic analysis of a methanogenic consortium involved in long chain n-alkane degradation.</title>
        <authorList>
            <person name="Davidova I.A."/>
            <person name="Callaghan A.V."/>
            <person name="Wawrik B."/>
            <person name="Pruitt S."/>
            <person name="Marks C."/>
            <person name="Duncan K.E."/>
            <person name="Suflita J.M."/>
        </authorList>
    </citation>
    <scope>NUCLEOTIDE SEQUENCE [LARGE SCALE GENOMIC DNA]</scope>
    <source>
        <strain evidence="2 3">SPR</strain>
    </source>
</reference>
<dbReference type="SUPFAM" id="SSF64182">
    <property type="entry name" value="DHH phosphoesterases"/>
    <property type="match status" value="1"/>
</dbReference>
<sequence length="348" mass="39145">MTMKNQTPNAKPRSLPEQSRRLLAQFSSEDRVLIAIEADPDSLASALAMKRLLWRKVAQVVIACANEIDRPDNLTMVRLLNIPLEQLQKQNPDDFTKRVLLDSQPNHNELFEKLDAQVIIDHHPLAENSHKADYLDVRSRYGANSSIMTEYLRGAKITPSTRLATALVYGIKNDTGGFQRPTLEQDVKAFRFLFPKANQSVLRKIEFSEMRVKDLAILRLALDRAVIKKHWLYAYLGEVNSPDNLVQNADFFLKVDNVDSCAVSGIYGENLVIIIRNASPRFSAGKLAQTAFGEIGSAGGHKTVARAEVPVAKVMSLLRKHDEHALGRFVIRRLTNARKWKKKKPANG</sequence>
<comment type="caution">
    <text evidence="2">The sequence shown here is derived from an EMBL/GenBank/DDBJ whole genome shotgun (WGS) entry which is preliminary data.</text>
</comment>
<accession>A0A0D2J692</accession>
<name>A0A0D2J692_9BACT</name>
<dbReference type="OrthoDB" id="5490569at2"/>
<dbReference type="STRING" id="1429043.X474_11735"/>
<evidence type="ECO:0000313" key="3">
    <source>
        <dbReference type="Proteomes" id="UP000032233"/>
    </source>
</evidence>
<dbReference type="GO" id="GO:0008168">
    <property type="term" value="F:methyltransferase activity"/>
    <property type="evidence" value="ECO:0007669"/>
    <property type="project" value="UniProtKB-KW"/>
</dbReference>
<dbReference type="Pfam" id="PF01368">
    <property type="entry name" value="DHH"/>
    <property type="match status" value="1"/>
</dbReference>
<gene>
    <name evidence="2" type="ORF">X474_11735</name>
</gene>
<evidence type="ECO:0000259" key="1">
    <source>
        <dbReference type="Pfam" id="PF01368"/>
    </source>
</evidence>
<dbReference type="Gene3D" id="3.90.1640.10">
    <property type="entry name" value="inorganic pyrophosphatase (n-terminal core)"/>
    <property type="match status" value="1"/>
</dbReference>
<feature type="domain" description="DDH" evidence="1">
    <location>
        <begin position="32"/>
        <end position="171"/>
    </location>
</feature>
<dbReference type="InterPro" id="IPR051319">
    <property type="entry name" value="Oligoribo/pAp-PDE_c-di-AMP_PDE"/>
</dbReference>
<dbReference type="EMBL" id="AZAC01000014">
    <property type="protein sequence ID" value="KIX13659.1"/>
    <property type="molecule type" value="Genomic_DNA"/>
</dbReference>
<dbReference type="PATRIC" id="fig|1429043.3.peg.2495"/>